<protein>
    <submittedName>
        <fullName evidence="1">Uncharacterized protein</fullName>
    </submittedName>
</protein>
<sequence length="153" mass="16969">MSSPISCGHMCVADSGSKGTSFASKKGSQTLKACAERLVFEEAERRIEELENNQLKAESFSTDETPPLLQNTAQLNSLVHPVLQILGEYLFQYDRSLNTPDPAHSPRPIYSTFTLNHSLCEWTALRIWQDILYISDDESIPGPASSAIIRLAL</sequence>
<dbReference type="HOGENOM" id="CLU_1714443_0_0_1"/>
<name>A0A0C9VA68_SPHS4</name>
<dbReference type="AlphaFoldDB" id="A0A0C9VA68"/>
<gene>
    <name evidence="1" type="ORF">M422DRAFT_263488</name>
</gene>
<keyword evidence="2" id="KW-1185">Reference proteome</keyword>
<reference evidence="1 2" key="1">
    <citation type="submission" date="2014-06" db="EMBL/GenBank/DDBJ databases">
        <title>Evolutionary Origins and Diversification of the Mycorrhizal Mutualists.</title>
        <authorList>
            <consortium name="DOE Joint Genome Institute"/>
            <consortium name="Mycorrhizal Genomics Consortium"/>
            <person name="Kohler A."/>
            <person name="Kuo A."/>
            <person name="Nagy L.G."/>
            <person name="Floudas D."/>
            <person name="Copeland A."/>
            <person name="Barry K.W."/>
            <person name="Cichocki N."/>
            <person name="Veneault-Fourrey C."/>
            <person name="LaButti K."/>
            <person name="Lindquist E.A."/>
            <person name="Lipzen A."/>
            <person name="Lundell T."/>
            <person name="Morin E."/>
            <person name="Murat C."/>
            <person name="Riley R."/>
            <person name="Ohm R."/>
            <person name="Sun H."/>
            <person name="Tunlid A."/>
            <person name="Henrissat B."/>
            <person name="Grigoriev I.V."/>
            <person name="Hibbett D.S."/>
            <person name="Martin F."/>
        </authorList>
    </citation>
    <scope>NUCLEOTIDE SEQUENCE [LARGE SCALE GENOMIC DNA]</scope>
    <source>
        <strain evidence="1 2">SS14</strain>
    </source>
</reference>
<evidence type="ECO:0000313" key="2">
    <source>
        <dbReference type="Proteomes" id="UP000054279"/>
    </source>
</evidence>
<evidence type="ECO:0000313" key="1">
    <source>
        <dbReference type="EMBL" id="KIJ34360.1"/>
    </source>
</evidence>
<dbReference type="EMBL" id="KN837200">
    <property type="protein sequence ID" value="KIJ34360.1"/>
    <property type="molecule type" value="Genomic_DNA"/>
</dbReference>
<proteinExistence type="predicted"/>
<organism evidence="1 2">
    <name type="scientific">Sphaerobolus stellatus (strain SS14)</name>
    <dbReference type="NCBI Taxonomy" id="990650"/>
    <lineage>
        <taxon>Eukaryota</taxon>
        <taxon>Fungi</taxon>
        <taxon>Dikarya</taxon>
        <taxon>Basidiomycota</taxon>
        <taxon>Agaricomycotina</taxon>
        <taxon>Agaricomycetes</taxon>
        <taxon>Phallomycetidae</taxon>
        <taxon>Geastrales</taxon>
        <taxon>Sphaerobolaceae</taxon>
        <taxon>Sphaerobolus</taxon>
    </lineage>
</organism>
<dbReference type="Proteomes" id="UP000054279">
    <property type="component" value="Unassembled WGS sequence"/>
</dbReference>
<accession>A0A0C9VA68</accession>